<dbReference type="AlphaFoldDB" id="A0A1N6LXA7"/>
<dbReference type="EMBL" id="LN871599">
    <property type="protein sequence ID" value="SIO73501.1"/>
    <property type="molecule type" value="Genomic_DNA"/>
</dbReference>
<reference evidence="1 2" key="3">
    <citation type="journal article" date="2016" name="Sci. Rep.">
        <title>Genome-wide diversity and gene expression profiling of Babesia microti isolates identify polymorphic genes that mediate host-pathogen interactions.</title>
        <authorList>
            <person name="Silva J.C."/>
            <person name="Cornillot E."/>
            <person name="McCracken C."/>
            <person name="Usmani-Brown S."/>
            <person name="Dwivedi A."/>
            <person name="Ifeonu O.O."/>
            <person name="Crabtree J."/>
            <person name="Gotia H.T."/>
            <person name="Virji A.Z."/>
            <person name="Reynes C."/>
            <person name="Colinge J."/>
            <person name="Kumar V."/>
            <person name="Lawres L."/>
            <person name="Pazzi J.E."/>
            <person name="Pablo J.V."/>
            <person name="Hung C."/>
            <person name="Brancato J."/>
            <person name="Kumari P."/>
            <person name="Orvis J."/>
            <person name="Tretina K."/>
            <person name="Chibucos M."/>
            <person name="Ott S."/>
            <person name="Sadzewicz L."/>
            <person name="Sengamalay N."/>
            <person name="Shetty A.C."/>
            <person name="Su Q."/>
            <person name="Tallon L."/>
            <person name="Fraser C.M."/>
            <person name="Frutos R."/>
            <person name="Molina D.M."/>
            <person name="Krause P.J."/>
            <person name="Ben Mamoun C."/>
        </authorList>
    </citation>
    <scope>NUCLEOTIDE SEQUENCE [LARGE SCALE GENOMIC DNA]</scope>
    <source>
        <strain evidence="1 2">RI</strain>
    </source>
</reference>
<reference evidence="1 2" key="1">
    <citation type="journal article" date="2012" name="Nucleic Acids Res.">
        <title>Sequencing of the smallest Apicomplexan genome from the human pathogen Babesia microti.</title>
        <authorList>
            <person name="Cornillot E."/>
            <person name="Hadj-Kaddour K."/>
            <person name="Dassouli A."/>
            <person name="Noel B."/>
            <person name="Ranwez V."/>
            <person name="Vacherie B."/>
            <person name="Augagneur Y."/>
            <person name="Bres V."/>
            <person name="Duclos A."/>
            <person name="Randazzo S."/>
            <person name="Carcy B."/>
            <person name="Debierre-Grockiego F."/>
            <person name="Delbecq S."/>
            <person name="Moubri-Menage K."/>
            <person name="Shams-Eldin H."/>
            <person name="Usmani-Brown S."/>
            <person name="Bringaud F."/>
            <person name="Wincker P."/>
            <person name="Vivares C.P."/>
            <person name="Schwarz R.T."/>
            <person name="Schetters T.P."/>
            <person name="Krause P.J."/>
            <person name="Gorenflot A."/>
            <person name="Berry V."/>
            <person name="Barbe V."/>
            <person name="Ben Mamoun C."/>
        </authorList>
    </citation>
    <scope>NUCLEOTIDE SEQUENCE [LARGE SCALE GENOMIC DNA]</scope>
    <source>
        <strain evidence="1 2">RI</strain>
    </source>
</reference>
<dbReference type="GeneID" id="24425640"/>
<evidence type="ECO:0000313" key="2">
    <source>
        <dbReference type="Proteomes" id="UP000002899"/>
    </source>
</evidence>
<evidence type="ECO:0000313" key="1">
    <source>
        <dbReference type="EMBL" id="SIO73501.1"/>
    </source>
</evidence>
<proteinExistence type="predicted"/>
<sequence>MMGSMTRARSIFQAANLLAKSRNRDPFKWTEIFKGLHRKAFLLTIANGDVVDTNVNICTTREISLVFEAFSRISKCTKLVELNISQKIANNYGSLANFDESGNRRYNEYTFGFYDLVNLYLPLTLKCVDHLNIHDIYKLLSFLKALGQESYLIYNTLDKLSEKFTNECNSLSTSQICQLLKIFTGQLEQTQSFTQIIMPLINTLRSNIMSLNTNQLYEIIEILYLIREIPCNQILYDCYIRLREDYHHLSLKQITLIISCYSRHYKHTHVYIPSLMHQISDFLMKKCSAKLNDKQFFLNAIDARVLCQLFKSYSTIGYIYRPLFDMLFEILHVWSDKLSLIHYSTIAASLASLQTKHNVYLYNYTDLKFKDTHSSQRNALPETYTSLSKDKIHCNPIRHWLHVKDKLQLKSKHEDCIVYTRNKFDEKNEMKAVILIPKENYSSNFICWWRHLLIHLSSHIENLKTKKKKADIDFANVSIEILDSMAKSGQSHAQVVSQLLNFIYYEIDTLSGITVLSLLCNLQSLQINYSELLEMVATKRFNEFTIPQSLICINLILANCIPLQEQHMDFLHKISTQITCNSNAKNLLEFSHPSTLIDIAGHLSISNLNDRNICQALINIVKTNLFSTICPWFEELVNSSISKFNLQLLPHEDNYVNNNLIYSKLRTGGKFHSLSKIKLPTIVIRDNYEHKAPTTTIIPYHWELESFKKSLYRIQLEFSRHNITYISKCTINSCPIDILYSIPENETDKFVILCLAPDEFDTPTANYTHTCYWKTRLAYLNTMGFEIKILLCGNICDDFFTKINDAGNDVLPSL</sequence>
<evidence type="ECO:0008006" key="3">
    <source>
        <dbReference type="Google" id="ProtNLM"/>
    </source>
</evidence>
<dbReference type="RefSeq" id="XP_021337595.1">
    <property type="nucleotide sequence ID" value="XM_021482331.1"/>
</dbReference>
<gene>
    <name evidence="1" type="ORF">BmR1_04g04975</name>
</gene>
<dbReference type="Proteomes" id="UP000002899">
    <property type="component" value="Chromosome IV"/>
</dbReference>
<dbReference type="KEGG" id="bmic:BmR1_04g04975"/>
<protein>
    <recommendedName>
        <fullName evidence="3">RAP domain-containing protein</fullName>
    </recommendedName>
</protein>
<organism evidence="1 2">
    <name type="scientific">Babesia microti (strain RI)</name>
    <dbReference type="NCBI Taxonomy" id="1133968"/>
    <lineage>
        <taxon>Eukaryota</taxon>
        <taxon>Sar</taxon>
        <taxon>Alveolata</taxon>
        <taxon>Apicomplexa</taxon>
        <taxon>Aconoidasida</taxon>
        <taxon>Piroplasmida</taxon>
        <taxon>Babesiidae</taxon>
        <taxon>Babesia</taxon>
    </lineage>
</organism>
<name>A0A1N6LXA7_BABMR</name>
<reference evidence="1 2" key="2">
    <citation type="journal article" date="2013" name="PLoS ONE">
        <title>Whole genome mapping and re-organization of the nuclear and mitochondrial genomes of Babesia microti isolates.</title>
        <authorList>
            <person name="Cornillot E."/>
            <person name="Dassouli A."/>
            <person name="Garg A."/>
            <person name="Pachikara N."/>
            <person name="Randazzo S."/>
            <person name="Depoix D."/>
            <person name="Carcy B."/>
            <person name="Delbecq S."/>
            <person name="Frutos R."/>
            <person name="Silva J.C."/>
            <person name="Sutton R."/>
            <person name="Krause P.J."/>
            <person name="Mamoun C.B."/>
        </authorList>
    </citation>
    <scope>NUCLEOTIDE SEQUENCE [LARGE SCALE GENOMIC DNA]</scope>
    <source>
        <strain evidence="1 2">RI</strain>
    </source>
</reference>
<keyword evidence="2" id="KW-1185">Reference proteome</keyword>
<accession>A0A1N6LXA7</accession>
<dbReference type="VEuPathDB" id="PiroplasmaDB:BmR1_04g04975"/>